<dbReference type="AlphaFoldDB" id="U4TNA3"/>
<evidence type="ECO:0000313" key="4">
    <source>
        <dbReference type="Proteomes" id="UP000030647"/>
    </source>
</evidence>
<keyword evidence="4" id="KW-1185">Reference proteome</keyword>
<accession>U4TNA3</accession>
<proteinExistence type="predicted"/>
<feature type="transmembrane region" description="Helical" evidence="1">
    <location>
        <begin position="58"/>
        <end position="77"/>
    </location>
</feature>
<reference evidence="4" key="1">
    <citation type="journal article" date="2013" name="Genome Announc.">
        <title>Whole-Genome Sequencing of Lactobacillus shenzhenensis Strain LY-73T.</title>
        <authorList>
            <person name="Lin Z."/>
            <person name="Liu Z."/>
            <person name="Yang R."/>
            <person name="Zou Y."/>
            <person name="Wan D."/>
            <person name="Chen J."/>
            <person name="Guo M."/>
            <person name="Zhao J."/>
            <person name="Fang C."/>
            <person name="Yang R."/>
            <person name="Liu F."/>
        </authorList>
    </citation>
    <scope>NUCLEOTIDE SEQUENCE [LARGE SCALE GENOMIC DNA]</scope>
    <source>
        <strain evidence="4">LY-73</strain>
    </source>
</reference>
<evidence type="ECO:0000313" key="3">
    <source>
        <dbReference type="EMBL" id="ERL66346.1"/>
    </source>
</evidence>
<sequence length="117" mass="13173">MKQSRTWLDWLYLVVYTLNFVALAGLLYYAYTIFQDAPQRIPIHFSASNQPDGYGSKAMLFSFAALPIIGMLFPPALFGRKKESAKADLFAKIFLLLTIIAIWAAGFFSLRLIANSI</sequence>
<keyword evidence="1" id="KW-0812">Transmembrane</keyword>
<keyword evidence="1" id="KW-1133">Transmembrane helix</keyword>
<dbReference type="STRING" id="1231336.L248_0025"/>
<feature type="transmembrane region" description="Helical" evidence="1">
    <location>
        <begin position="89"/>
        <end position="114"/>
    </location>
</feature>
<name>U4TNA3_9LACO</name>
<dbReference type="Proteomes" id="UP000030647">
    <property type="component" value="Unassembled WGS sequence"/>
</dbReference>
<feature type="domain" description="DUF1648" evidence="2">
    <location>
        <begin position="25"/>
        <end position="68"/>
    </location>
</feature>
<evidence type="ECO:0000256" key="1">
    <source>
        <dbReference type="SAM" id="Phobius"/>
    </source>
</evidence>
<dbReference type="OrthoDB" id="9808690at2"/>
<organism evidence="3 4">
    <name type="scientific">Schleiferilactobacillus shenzhenensis LY-73</name>
    <dbReference type="NCBI Taxonomy" id="1231336"/>
    <lineage>
        <taxon>Bacteria</taxon>
        <taxon>Bacillati</taxon>
        <taxon>Bacillota</taxon>
        <taxon>Bacilli</taxon>
        <taxon>Lactobacillales</taxon>
        <taxon>Lactobacillaceae</taxon>
        <taxon>Schleiferilactobacillus</taxon>
    </lineage>
</organism>
<evidence type="ECO:0000259" key="2">
    <source>
        <dbReference type="Pfam" id="PF07853"/>
    </source>
</evidence>
<dbReference type="Pfam" id="PF07853">
    <property type="entry name" value="DUF1648"/>
    <property type="match status" value="1"/>
</dbReference>
<feature type="transmembrane region" description="Helical" evidence="1">
    <location>
        <begin position="7"/>
        <end position="31"/>
    </location>
</feature>
<protein>
    <recommendedName>
        <fullName evidence="2">DUF1648 domain-containing protein</fullName>
    </recommendedName>
</protein>
<dbReference type="HOGENOM" id="CLU_2081853_0_0_9"/>
<dbReference type="EMBL" id="KI271582">
    <property type="protein sequence ID" value="ERL66346.1"/>
    <property type="molecule type" value="Genomic_DNA"/>
</dbReference>
<keyword evidence="1" id="KW-0472">Membrane</keyword>
<dbReference type="InterPro" id="IPR012867">
    <property type="entry name" value="DUF1648"/>
</dbReference>
<dbReference type="RefSeq" id="WP_022527972.1">
    <property type="nucleotide sequence ID" value="NZ_KI271582.1"/>
</dbReference>
<gene>
    <name evidence="3" type="ORF">L248_0025</name>
</gene>